<comment type="caution">
    <text evidence="2">The sequence shown here is derived from an EMBL/GenBank/DDBJ whole genome shotgun (WGS) entry which is preliminary data.</text>
</comment>
<dbReference type="Proteomes" id="UP001054945">
    <property type="component" value="Unassembled WGS sequence"/>
</dbReference>
<evidence type="ECO:0000313" key="3">
    <source>
        <dbReference type="Proteomes" id="UP001054945"/>
    </source>
</evidence>
<feature type="region of interest" description="Disordered" evidence="1">
    <location>
        <begin position="1"/>
        <end position="27"/>
    </location>
</feature>
<evidence type="ECO:0000313" key="2">
    <source>
        <dbReference type="EMBL" id="GIY51774.1"/>
    </source>
</evidence>
<name>A0AAV4U227_CAEEX</name>
<accession>A0AAV4U227</accession>
<dbReference type="EMBL" id="BPLR01012159">
    <property type="protein sequence ID" value="GIY51774.1"/>
    <property type="molecule type" value="Genomic_DNA"/>
</dbReference>
<reference evidence="2 3" key="1">
    <citation type="submission" date="2021-06" db="EMBL/GenBank/DDBJ databases">
        <title>Caerostris extrusa draft genome.</title>
        <authorList>
            <person name="Kono N."/>
            <person name="Arakawa K."/>
        </authorList>
    </citation>
    <scope>NUCLEOTIDE SEQUENCE [LARGE SCALE GENOMIC DNA]</scope>
</reference>
<organism evidence="2 3">
    <name type="scientific">Caerostris extrusa</name>
    <name type="common">Bark spider</name>
    <name type="synonym">Caerostris bankana</name>
    <dbReference type="NCBI Taxonomy" id="172846"/>
    <lineage>
        <taxon>Eukaryota</taxon>
        <taxon>Metazoa</taxon>
        <taxon>Ecdysozoa</taxon>
        <taxon>Arthropoda</taxon>
        <taxon>Chelicerata</taxon>
        <taxon>Arachnida</taxon>
        <taxon>Araneae</taxon>
        <taxon>Araneomorphae</taxon>
        <taxon>Entelegynae</taxon>
        <taxon>Araneoidea</taxon>
        <taxon>Araneidae</taxon>
        <taxon>Caerostris</taxon>
    </lineage>
</organism>
<proteinExistence type="predicted"/>
<gene>
    <name evidence="2" type="ORF">CEXT_264701</name>
</gene>
<dbReference type="AlphaFoldDB" id="A0AAV4U227"/>
<keyword evidence="3" id="KW-1185">Reference proteome</keyword>
<sequence>MNDRKTRHGINATRERKGGKKLRVPPDMSFSCTCPGLIKMDGPSAPEGVDDGPLRNARRHSLPSHRIIPNPITKAVEVCVPVFWSYGRSY</sequence>
<protein>
    <submittedName>
        <fullName evidence="2">Uncharacterized protein</fullName>
    </submittedName>
</protein>
<evidence type="ECO:0000256" key="1">
    <source>
        <dbReference type="SAM" id="MobiDB-lite"/>
    </source>
</evidence>